<keyword evidence="4" id="KW-0804">Transcription</keyword>
<evidence type="ECO:0000256" key="7">
    <source>
        <dbReference type="SAM" id="MobiDB-lite"/>
    </source>
</evidence>
<dbReference type="GO" id="GO:0001228">
    <property type="term" value="F:DNA-binding transcription activator activity, RNA polymerase II-specific"/>
    <property type="evidence" value="ECO:0007669"/>
    <property type="project" value="TreeGrafter"/>
</dbReference>
<feature type="compositionally biased region" description="Polar residues" evidence="7">
    <location>
        <begin position="121"/>
        <end position="135"/>
    </location>
</feature>
<dbReference type="Proteomes" id="UP000053841">
    <property type="component" value="Unassembled WGS sequence"/>
</dbReference>
<dbReference type="GeneID" id="19142806"/>
<comment type="subcellular location">
    <subcellularLocation>
        <location evidence="1">Nucleus</location>
    </subcellularLocation>
</comment>
<dbReference type="AlphaFoldDB" id="W6XXT0"/>
<dbReference type="GO" id="GO:0005634">
    <property type="term" value="C:nucleus"/>
    <property type="evidence" value="ECO:0007669"/>
    <property type="project" value="UniProtKB-SubCell"/>
</dbReference>
<dbReference type="PROSITE" id="PS00036">
    <property type="entry name" value="BZIP_BASIC"/>
    <property type="match status" value="1"/>
</dbReference>
<proteinExistence type="predicted"/>
<dbReference type="SMART" id="SM00338">
    <property type="entry name" value="BRLZ"/>
    <property type="match status" value="1"/>
</dbReference>
<keyword evidence="5" id="KW-0539">Nucleus</keyword>
<evidence type="ECO:0000313" key="10">
    <source>
        <dbReference type="Proteomes" id="UP000053841"/>
    </source>
</evidence>
<evidence type="ECO:0000256" key="4">
    <source>
        <dbReference type="ARBA" id="ARBA00023163"/>
    </source>
</evidence>
<reference evidence="9 10" key="1">
    <citation type="journal article" date="2013" name="PLoS Genet.">
        <title>Comparative genome structure, secondary metabolite, and effector coding capacity across Cochliobolus pathogens.</title>
        <authorList>
            <person name="Condon B.J."/>
            <person name="Leng Y."/>
            <person name="Wu D."/>
            <person name="Bushley K.E."/>
            <person name="Ohm R.A."/>
            <person name="Otillar R."/>
            <person name="Martin J."/>
            <person name="Schackwitz W."/>
            <person name="Grimwood J."/>
            <person name="MohdZainudin N."/>
            <person name="Xue C."/>
            <person name="Wang R."/>
            <person name="Manning V.A."/>
            <person name="Dhillon B."/>
            <person name="Tu Z.J."/>
            <person name="Steffenson B.J."/>
            <person name="Salamov A."/>
            <person name="Sun H."/>
            <person name="Lowry S."/>
            <person name="LaButti K."/>
            <person name="Han J."/>
            <person name="Copeland A."/>
            <person name="Lindquist E."/>
            <person name="Barry K."/>
            <person name="Schmutz J."/>
            <person name="Baker S.E."/>
            <person name="Ciuffetti L.M."/>
            <person name="Grigoriev I.V."/>
            <person name="Zhong S."/>
            <person name="Turgeon B.G."/>
        </authorList>
    </citation>
    <scope>NUCLEOTIDE SEQUENCE [LARGE SCALE GENOMIC DNA]</scope>
    <source>
        <strain evidence="9 10">26-R-13</strain>
    </source>
</reference>
<keyword evidence="6" id="KW-0175">Coiled coil</keyword>
<gene>
    <name evidence="9" type="ORF">COCCADRAFT_103586</name>
</gene>
<feature type="compositionally biased region" description="Low complexity" evidence="7">
    <location>
        <begin position="150"/>
        <end position="159"/>
    </location>
</feature>
<dbReference type="CDD" id="cd12193">
    <property type="entry name" value="bZIP_GCN4"/>
    <property type="match status" value="1"/>
</dbReference>
<evidence type="ECO:0000259" key="8">
    <source>
        <dbReference type="PROSITE" id="PS50217"/>
    </source>
</evidence>
<name>W6XXT0_COCC2</name>
<dbReference type="GO" id="GO:0000977">
    <property type="term" value="F:RNA polymerase II transcription regulatory region sequence-specific DNA binding"/>
    <property type="evidence" value="ECO:0007669"/>
    <property type="project" value="TreeGrafter"/>
</dbReference>
<evidence type="ECO:0000256" key="5">
    <source>
        <dbReference type="ARBA" id="ARBA00023242"/>
    </source>
</evidence>
<feature type="coiled-coil region" evidence="6">
    <location>
        <begin position="183"/>
        <end position="224"/>
    </location>
</feature>
<feature type="domain" description="BZIP" evidence="8">
    <location>
        <begin position="165"/>
        <end position="228"/>
    </location>
</feature>
<keyword evidence="2" id="KW-0805">Transcription regulation</keyword>
<dbReference type="PANTHER" id="PTHR13044">
    <property type="entry name" value="ACTIVATING TRANSCRIPTION FACTOR ATF 4/5"/>
    <property type="match status" value="1"/>
</dbReference>
<sequence length="229" mass="25356">MQFGFTRPFRLFWQPSRFTVAIKPPWTTPSYSAPQDNNHLIDTSSLLASSSASTGNLIVPDASLYPATDFNLFPTGDSPYLGHDFQLFPQGPASLSTAGDTIDTLAMAQSMKLPNNMDTAAQMSRDASQSGSSWTSHKDRSSSSPEHVSSFKTSSTKSSPVVQEPASRIEKRKANTLAARRYRQKRVDQMSTLEAELKEIKAERDELKVRNARLEGEVETLRALLRAQK</sequence>
<dbReference type="HOGENOM" id="CLU_102631_0_0_1"/>
<dbReference type="KEGG" id="bze:COCCADRAFT_103586"/>
<dbReference type="OrthoDB" id="2257100at2759"/>
<dbReference type="SUPFAM" id="SSF57959">
    <property type="entry name" value="Leucine zipper domain"/>
    <property type="match status" value="1"/>
</dbReference>
<keyword evidence="3" id="KW-0238">DNA-binding</keyword>
<keyword evidence="10" id="KW-1185">Reference proteome</keyword>
<dbReference type="RefSeq" id="XP_007715152.1">
    <property type="nucleotide sequence ID" value="XM_007716962.1"/>
</dbReference>
<dbReference type="PROSITE" id="PS50217">
    <property type="entry name" value="BZIP"/>
    <property type="match status" value="1"/>
</dbReference>
<organism evidence="9 10">
    <name type="scientific">Cochliobolus carbonum (strain 26-R-13)</name>
    <name type="common">Maize leaf spot fungus</name>
    <name type="synonym">Bipolaris zeicola</name>
    <dbReference type="NCBI Taxonomy" id="930089"/>
    <lineage>
        <taxon>Eukaryota</taxon>
        <taxon>Fungi</taxon>
        <taxon>Dikarya</taxon>
        <taxon>Ascomycota</taxon>
        <taxon>Pezizomycotina</taxon>
        <taxon>Dothideomycetes</taxon>
        <taxon>Pleosporomycetidae</taxon>
        <taxon>Pleosporales</taxon>
        <taxon>Pleosporineae</taxon>
        <taxon>Pleosporaceae</taxon>
        <taxon>Bipolaris</taxon>
    </lineage>
</organism>
<dbReference type="Gene3D" id="1.20.5.170">
    <property type="match status" value="1"/>
</dbReference>
<evidence type="ECO:0000313" key="9">
    <source>
        <dbReference type="EMBL" id="EUC30568.1"/>
    </source>
</evidence>
<dbReference type="InterPro" id="IPR046347">
    <property type="entry name" value="bZIP_sf"/>
</dbReference>
<dbReference type="eggNOG" id="ENOG502SG5D">
    <property type="taxonomic scope" value="Eukaryota"/>
</dbReference>
<dbReference type="PANTHER" id="PTHR13044:SF38">
    <property type="entry name" value="BZIP DOMAIN-CONTAINING PROTEIN"/>
    <property type="match status" value="1"/>
</dbReference>
<dbReference type="EMBL" id="KI964696">
    <property type="protein sequence ID" value="EUC30568.1"/>
    <property type="molecule type" value="Genomic_DNA"/>
</dbReference>
<evidence type="ECO:0000256" key="2">
    <source>
        <dbReference type="ARBA" id="ARBA00023015"/>
    </source>
</evidence>
<feature type="region of interest" description="Disordered" evidence="7">
    <location>
        <begin position="121"/>
        <end position="174"/>
    </location>
</feature>
<accession>W6XXT0</accession>
<evidence type="ECO:0000256" key="1">
    <source>
        <dbReference type="ARBA" id="ARBA00004123"/>
    </source>
</evidence>
<evidence type="ECO:0000256" key="3">
    <source>
        <dbReference type="ARBA" id="ARBA00023125"/>
    </source>
</evidence>
<dbReference type="InterPro" id="IPR004827">
    <property type="entry name" value="bZIP"/>
</dbReference>
<dbReference type="STRING" id="930089.W6XXT0"/>
<evidence type="ECO:0000256" key="6">
    <source>
        <dbReference type="SAM" id="Coils"/>
    </source>
</evidence>
<protein>
    <recommendedName>
        <fullName evidence="8">BZIP domain-containing protein</fullName>
    </recommendedName>
</protein>